<dbReference type="EMBL" id="CP163445">
    <property type="protein sequence ID" value="XDQ80871.1"/>
    <property type="molecule type" value="Genomic_DNA"/>
</dbReference>
<feature type="domain" description="N-acetyltransferase" evidence="2">
    <location>
        <begin position="140"/>
        <end position="276"/>
    </location>
</feature>
<dbReference type="PROSITE" id="PS51186">
    <property type="entry name" value="GNAT"/>
    <property type="match status" value="1"/>
</dbReference>
<accession>A0AB39TP91</accession>
<organism evidence="3">
    <name type="scientific">Streptomyces sp. Y1</name>
    <dbReference type="NCBI Taxonomy" id="3238634"/>
    <lineage>
        <taxon>Bacteria</taxon>
        <taxon>Bacillati</taxon>
        <taxon>Actinomycetota</taxon>
        <taxon>Actinomycetes</taxon>
        <taxon>Kitasatosporales</taxon>
        <taxon>Streptomycetaceae</taxon>
        <taxon>Streptomyces</taxon>
    </lineage>
</organism>
<dbReference type="SUPFAM" id="SSF55729">
    <property type="entry name" value="Acyl-CoA N-acyltransferases (Nat)"/>
    <property type="match status" value="1"/>
</dbReference>
<dbReference type="RefSeq" id="WP_369183989.1">
    <property type="nucleotide sequence ID" value="NZ_CP163445.1"/>
</dbReference>
<dbReference type="InterPro" id="IPR016181">
    <property type="entry name" value="Acyl_CoA_acyltransferase"/>
</dbReference>
<dbReference type="CDD" id="cd04301">
    <property type="entry name" value="NAT_SF"/>
    <property type="match status" value="1"/>
</dbReference>
<evidence type="ECO:0000259" key="2">
    <source>
        <dbReference type="PROSITE" id="PS51186"/>
    </source>
</evidence>
<dbReference type="InterPro" id="IPR000182">
    <property type="entry name" value="GNAT_dom"/>
</dbReference>
<reference evidence="3" key="1">
    <citation type="submission" date="2024-07" db="EMBL/GenBank/DDBJ databases">
        <authorList>
            <person name="Yu S.T."/>
        </authorList>
    </citation>
    <scope>NUCLEOTIDE SEQUENCE</scope>
    <source>
        <strain evidence="3">Y1</strain>
    </source>
</reference>
<protein>
    <recommendedName>
        <fullName evidence="2">N-acetyltransferase domain-containing protein</fullName>
    </recommendedName>
</protein>
<name>A0AB39TP91_9ACTN</name>
<dbReference type="Gene3D" id="3.40.630.30">
    <property type="match status" value="1"/>
</dbReference>
<gene>
    <name evidence="3" type="ORF">AB2U05_21595</name>
</gene>
<sequence length="276" mass="29599">MNTDRRLEQANDNSASFWLAQARVHGWQTRVRPGWTAVRGARTPDDVHRVVITRPYAEPGLVERELTELVAEWSTVSLAVEDLYGGLDLHPFGPGRVSVMPVMFREPGPAVDGAAEHGAAEHGAVVPPATSRTRDGSLLTVVEALDADTFAEVERVIVDGFPLPARQPWVRGDALPWRLLAEPGCRGWLGSIDGDPGGACLTYDDGLMTGVYWVATLPGRRGQGVGAAVTRAALAHAHPDRPATLVASTLGEPVYRKLGFTESARTCRWSLAVAGG</sequence>
<evidence type="ECO:0000256" key="1">
    <source>
        <dbReference type="SAM" id="MobiDB-lite"/>
    </source>
</evidence>
<evidence type="ECO:0000313" key="3">
    <source>
        <dbReference type="EMBL" id="XDQ80871.1"/>
    </source>
</evidence>
<proteinExistence type="predicted"/>
<feature type="region of interest" description="Disordered" evidence="1">
    <location>
        <begin position="111"/>
        <end position="132"/>
    </location>
</feature>
<dbReference type="GO" id="GO:0016747">
    <property type="term" value="F:acyltransferase activity, transferring groups other than amino-acyl groups"/>
    <property type="evidence" value="ECO:0007669"/>
    <property type="project" value="InterPro"/>
</dbReference>
<dbReference type="AlphaFoldDB" id="A0AB39TP91"/>